<dbReference type="AlphaFoldDB" id="A0A8H8RH19"/>
<name>A0A8H8RH19_9HELO</name>
<feature type="transmembrane region" description="Helical" evidence="6">
    <location>
        <begin position="324"/>
        <end position="345"/>
    </location>
</feature>
<gene>
    <name evidence="7" type="ORF">LSUB1_G005698</name>
</gene>
<evidence type="ECO:0000313" key="8">
    <source>
        <dbReference type="Proteomes" id="UP000462212"/>
    </source>
</evidence>
<dbReference type="Pfam" id="PF07690">
    <property type="entry name" value="MFS_1"/>
    <property type="match status" value="1"/>
</dbReference>
<dbReference type="GO" id="GO:0016020">
    <property type="term" value="C:membrane"/>
    <property type="evidence" value="ECO:0007669"/>
    <property type="project" value="UniProtKB-SubCell"/>
</dbReference>
<feature type="transmembrane region" description="Helical" evidence="6">
    <location>
        <begin position="221"/>
        <end position="239"/>
    </location>
</feature>
<keyword evidence="2" id="KW-0813">Transport</keyword>
<keyword evidence="5 6" id="KW-0472">Membrane</keyword>
<feature type="transmembrane region" description="Helical" evidence="6">
    <location>
        <begin position="413"/>
        <end position="435"/>
    </location>
</feature>
<dbReference type="EMBL" id="QGMJ01000540">
    <property type="protein sequence ID" value="TVY35281.1"/>
    <property type="molecule type" value="Genomic_DNA"/>
</dbReference>
<sequence length="467" mass="52344">MSLDIGENFRQEPLVQSHEVSEKCTQRTPSTIDVSQTLLNQEEERRIIRKIDVHLLPILLVATGLQFLDKTSLSFSAILVPQHLVEENYNWTSSIFYVGYLAACYPIVWCFVKSPLGKFLSIIVLIQKADDIAESHGEESLHSIPSLGTTDLIILRVFLGALESPLTARFSLITSIWYTPREHVSRHCFWFAGNSVMSILGSLMGYGILRYHGPLAQFRTIFLLLGAMTVAWGVLRWFLLPDKPETAYFLSPSEKSFTALRPRKFQRTSQLKRWSQKQFYETLRDPKSWWFLIFHIVTGIPAGGITTFSAIIIQGFGSSLSQTVLMTMPTSVFVLVGVIVVAGATPRLSNSRFIVMAILELIAMAGRLVIVLLPQEKKFARLIGLWMLSLVGPSLPLMFSIVASNTAGFTKKATTSCMLFIGYCVGNIVGPQFFLAKEAPRYEVSPVSLLKAVLWFPPANEQLLDRI</sequence>
<feature type="transmembrane region" description="Helical" evidence="6">
    <location>
        <begin position="351"/>
        <end position="373"/>
    </location>
</feature>
<feature type="transmembrane region" description="Helical" evidence="6">
    <location>
        <begin position="385"/>
        <end position="407"/>
    </location>
</feature>
<evidence type="ECO:0000256" key="5">
    <source>
        <dbReference type="ARBA" id="ARBA00023136"/>
    </source>
</evidence>
<protein>
    <submittedName>
        <fullName evidence="7">Putative transporter</fullName>
    </submittedName>
</protein>
<evidence type="ECO:0000256" key="2">
    <source>
        <dbReference type="ARBA" id="ARBA00022448"/>
    </source>
</evidence>
<dbReference type="OrthoDB" id="6730379at2759"/>
<dbReference type="SUPFAM" id="SSF103473">
    <property type="entry name" value="MFS general substrate transporter"/>
    <property type="match status" value="1"/>
</dbReference>
<keyword evidence="4 6" id="KW-1133">Transmembrane helix</keyword>
<feature type="transmembrane region" description="Helical" evidence="6">
    <location>
        <begin position="51"/>
        <end position="68"/>
    </location>
</feature>
<dbReference type="PANTHER" id="PTHR43791:SF103">
    <property type="entry name" value="MAJOR FACILITATOR SUPERFAMILY (MFS) PROFILE DOMAIN-CONTAINING PROTEIN-RELATED"/>
    <property type="match status" value="1"/>
</dbReference>
<comment type="caution">
    <text evidence="7">The sequence shown here is derived from an EMBL/GenBank/DDBJ whole genome shotgun (WGS) entry which is preliminary data.</text>
</comment>
<dbReference type="InterPro" id="IPR036259">
    <property type="entry name" value="MFS_trans_sf"/>
</dbReference>
<evidence type="ECO:0000256" key="4">
    <source>
        <dbReference type="ARBA" id="ARBA00022989"/>
    </source>
</evidence>
<keyword evidence="3 6" id="KW-0812">Transmembrane</keyword>
<reference evidence="7 8" key="1">
    <citation type="submission" date="2018-05" db="EMBL/GenBank/DDBJ databases">
        <title>Genome sequencing and assembly of the regulated plant pathogen Lachnellula willkommii and related sister species for the development of diagnostic species identification markers.</title>
        <authorList>
            <person name="Giroux E."/>
            <person name="Bilodeau G."/>
        </authorList>
    </citation>
    <scope>NUCLEOTIDE SEQUENCE [LARGE SCALE GENOMIC DNA]</scope>
    <source>
        <strain evidence="7 8">CBS 197.66</strain>
    </source>
</reference>
<dbReference type="PANTHER" id="PTHR43791">
    <property type="entry name" value="PERMEASE-RELATED"/>
    <property type="match status" value="1"/>
</dbReference>
<keyword evidence="8" id="KW-1185">Reference proteome</keyword>
<feature type="transmembrane region" description="Helical" evidence="6">
    <location>
        <begin position="189"/>
        <end position="209"/>
    </location>
</feature>
<dbReference type="Proteomes" id="UP000462212">
    <property type="component" value="Unassembled WGS sequence"/>
</dbReference>
<evidence type="ECO:0000256" key="1">
    <source>
        <dbReference type="ARBA" id="ARBA00004141"/>
    </source>
</evidence>
<accession>A0A8H8RH19</accession>
<evidence type="ECO:0000256" key="6">
    <source>
        <dbReference type="SAM" id="Phobius"/>
    </source>
</evidence>
<feature type="transmembrane region" description="Helical" evidence="6">
    <location>
        <begin position="289"/>
        <end position="312"/>
    </location>
</feature>
<evidence type="ECO:0000313" key="7">
    <source>
        <dbReference type="EMBL" id="TVY35281.1"/>
    </source>
</evidence>
<organism evidence="7 8">
    <name type="scientific">Lachnellula subtilissima</name>
    <dbReference type="NCBI Taxonomy" id="602034"/>
    <lineage>
        <taxon>Eukaryota</taxon>
        <taxon>Fungi</taxon>
        <taxon>Dikarya</taxon>
        <taxon>Ascomycota</taxon>
        <taxon>Pezizomycotina</taxon>
        <taxon>Leotiomycetes</taxon>
        <taxon>Helotiales</taxon>
        <taxon>Lachnaceae</taxon>
        <taxon>Lachnellula</taxon>
    </lineage>
</organism>
<comment type="subcellular location">
    <subcellularLocation>
        <location evidence="1">Membrane</location>
        <topology evidence="1">Multi-pass membrane protein</topology>
    </subcellularLocation>
</comment>
<dbReference type="Gene3D" id="1.20.1250.20">
    <property type="entry name" value="MFS general substrate transporter like domains"/>
    <property type="match status" value="2"/>
</dbReference>
<evidence type="ECO:0000256" key="3">
    <source>
        <dbReference type="ARBA" id="ARBA00022692"/>
    </source>
</evidence>
<feature type="transmembrane region" description="Helical" evidence="6">
    <location>
        <begin position="88"/>
        <end position="112"/>
    </location>
</feature>
<proteinExistence type="predicted"/>
<dbReference type="InterPro" id="IPR011701">
    <property type="entry name" value="MFS"/>
</dbReference>
<dbReference type="GO" id="GO:0022857">
    <property type="term" value="F:transmembrane transporter activity"/>
    <property type="evidence" value="ECO:0007669"/>
    <property type="project" value="InterPro"/>
</dbReference>